<evidence type="ECO:0008006" key="4">
    <source>
        <dbReference type="Google" id="ProtNLM"/>
    </source>
</evidence>
<feature type="region of interest" description="Disordered" evidence="1">
    <location>
        <begin position="163"/>
        <end position="191"/>
    </location>
</feature>
<dbReference type="Gene3D" id="3.30.710.10">
    <property type="entry name" value="Potassium Channel Kv1.1, Chain A"/>
    <property type="match status" value="1"/>
</dbReference>
<comment type="caution">
    <text evidence="2">The sequence shown here is derived from an EMBL/GenBank/DDBJ whole genome shotgun (WGS) entry which is preliminary data.</text>
</comment>
<protein>
    <recommendedName>
        <fullName evidence="4">BTB domain-containing protein</fullName>
    </recommendedName>
</protein>
<reference evidence="2" key="1">
    <citation type="journal article" date="2020" name="bioRxiv">
        <title>Whole genome comparisons of ergot fungi reveals the divergence and evolution of species within the genus Claviceps are the result of varying mechanisms driving genome evolution and host range expansion.</title>
        <authorList>
            <person name="Wyka S.A."/>
            <person name="Mondo S.J."/>
            <person name="Liu M."/>
            <person name="Dettman J."/>
            <person name="Nalam V."/>
            <person name="Broders K.D."/>
        </authorList>
    </citation>
    <scope>NUCLEOTIDE SEQUENCE</scope>
    <source>
        <strain evidence="2">CCC 1102</strain>
    </source>
</reference>
<feature type="compositionally biased region" description="Low complexity" evidence="1">
    <location>
        <begin position="172"/>
        <end position="182"/>
    </location>
</feature>
<gene>
    <name evidence="2" type="ORF">E4U56_000547</name>
</gene>
<organism evidence="2 3">
    <name type="scientific">Claviceps arundinis</name>
    <dbReference type="NCBI Taxonomy" id="1623583"/>
    <lineage>
        <taxon>Eukaryota</taxon>
        <taxon>Fungi</taxon>
        <taxon>Dikarya</taxon>
        <taxon>Ascomycota</taxon>
        <taxon>Pezizomycotina</taxon>
        <taxon>Sordariomycetes</taxon>
        <taxon>Hypocreomycetidae</taxon>
        <taxon>Hypocreales</taxon>
        <taxon>Clavicipitaceae</taxon>
        <taxon>Claviceps</taxon>
    </lineage>
</organism>
<dbReference type="PANTHER" id="PTHR47843">
    <property type="entry name" value="BTB DOMAIN-CONTAINING PROTEIN-RELATED"/>
    <property type="match status" value="1"/>
</dbReference>
<name>A0A9P7SP77_9HYPO</name>
<evidence type="ECO:0000313" key="2">
    <source>
        <dbReference type="EMBL" id="KAG5968133.1"/>
    </source>
</evidence>
<dbReference type="SUPFAM" id="SSF54695">
    <property type="entry name" value="POZ domain"/>
    <property type="match status" value="1"/>
</dbReference>
<dbReference type="EMBL" id="SRPS01000110">
    <property type="protein sequence ID" value="KAG5968133.1"/>
    <property type="molecule type" value="Genomic_DNA"/>
</dbReference>
<dbReference type="OrthoDB" id="9997739at2759"/>
<dbReference type="Proteomes" id="UP000784919">
    <property type="component" value="Unassembled WGS sequence"/>
</dbReference>
<accession>A0A9P7SP77</accession>
<evidence type="ECO:0000256" key="1">
    <source>
        <dbReference type="SAM" id="MobiDB-lite"/>
    </source>
</evidence>
<dbReference type="AlphaFoldDB" id="A0A9P7SP77"/>
<sequence length="336" mass="37850">MFASGLTALIEHFDIHNGFQSIIRSFKRRKEGNMDTKVEEEMATVSYDSFISSEPFRFVVGPKKRVFTIHSALVASLSPVLEKLVNGDMLEAKTGSVVWEHVDEQTFVRFSQYAYMKTYEYPLSTNRPVTIDLLCPLAFSSPSPSLGSPATYKFRSFATSNPLAPPAPSAPSPFSFPTQPAPLTKPNGQGQQVEKGKTLWEKFEKKLSSSEPYVAMKLVPRIFTDFRDDDAEFLLSHARLYVFADCYGIKPLMRLSLSTLHHVLIKVPEDKLTPRVVQLLQYCYHNDTPAALKDLVVEYVVCRVETLWEKEEIVELAQDHGNFSSAVIKGLLGRIT</sequence>
<proteinExistence type="predicted"/>
<evidence type="ECO:0000313" key="3">
    <source>
        <dbReference type="Proteomes" id="UP000784919"/>
    </source>
</evidence>
<dbReference type="InterPro" id="IPR011333">
    <property type="entry name" value="SKP1/BTB/POZ_sf"/>
</dbReference>